<keyword evidence="1" id="KW-0456">Lyase</keyword>
<sequence length="350" mass="38351">MDPVVNASLLLSLADRATGLAGPSAMHPDAWRLGERVDAWARARGLVLGDPDTSPLGRARCERLAARLFPAAEADRVELFACWLTWAFALDDTLDRPPVAGSGSTVHAVYDDLLRAMRRGHAGPGARPLEATLVELWGSTAERMSREWRRRFLAHLEEHRTGRADQAVHRRTRRMPGPDEYPPLRRRACGPFLYDLIEPVLGVELPNRLLALPAWQFLLEGTADVIAWSNDLASYSRESALGEVYNHVIVLSAAYDIEPARACDWVADRIALLVEEVRAAARTVAATLDRLRLSDGEREAARQVSGVLLAAPRAHIDWITESGRYSPSEGSSEGYGGSGGARLDGLASLR</sequence>
<dbReference type="InterPro" id="IPR034686">
    <property type="entry name" value="Terpene_cyclase-like_2"/>
</dbReference>
<dbReference type="RefSeq" id="WP_197010956.1">
    <property type="nucleotide sequence ID" value="NZ_BAABES010000027.1"/>
</dbReference>
<evidence type="ECO:0008006" key="5">
    <source>
        <dbReference type="Google" id="ProtNLM"/>
    </source>
</evidence>
<proteinExistence type="predicted"/>
<dbReference type="SFLD" id="SFLDS00005">
    <property type="entry name" value="Isoprenoid_Synthase_Type_I"/>
    <property type="match status" value="1"/>
</dbReference>
<dbReference type="Proteomes" id="UP000614047">
    <property type="component" value="Unassembled WGS sequence"/>
</dbReference>
<dbReference type="InterPro" id="IPR008949">
    <property type="entry name" value="Isoprenoid_synthase_dom_sf"/>
</dbReference>
<dbReference type="SFLD" id="SFLDG01020">
    <property type="entry name" value="Terpene_Cyclase_Like_2"/>
    <property type="match status" value="1"/>
</dbReference>
<feature type="region of interest" description="Disordered" evidence="2">
    <location>
        <begin position="322"/>
        <end position="350"/>
    </location>
</feature>
<dbReference type="SUPFAM" id="SSF48576">
    <property type="entry name" value="Terpenoid synthases"/>
    <property type="match status" value="1"/>
</dbReference>
<accession>A0A931DG75</accession>
<feature type="compositionally biased region" description="Gly residues" evidence="2">
    <location>
        <begin position="333"/>
        <end position="342"/>
    </location>
</feature>
<dbReference type="GO" id="GO:0010333">
    <property type="term" value="F:terpene synthase activity"/>
    <property type="evidence" value="ECO:0007669"/>
    <property type="project" value="InterPro"/>
</dbReference>
<dbReference type="Pfam" id="PF19086">
    <property type="entry name" value="Terpene_syn_C_2"/>
    <property type="match status" value="1"/>
</dbReference>
<name>A0A931DG75_9ACTN</name>
<dbReference type="EMBL" id="JADOUA010000001">
    <property type="protein sequence ID" value="MBG6088209.1"/>
    <property type="molecule type" value="Genomic_DNA"/>
</dbReference>
<evidence type="ECO:0000313" key="4">
    <source>
        <dbReference type="Proteomes" id="UP000614047"/>
    </source>
</evidence>
<gene>
    <name evidence="3" type="ORF">IW256_002322</name>
</gene>
<dbReference type="AlphaFoldDB" id="A0A931DG75"/>
<evidence type="ECO:0000313" key="3">
    <source>
        <dbReference type="EMBL" id="MBG6088209.1"/>
    </source>
</evidence>
<organism evidence="3 4">
    <name type="scientific">Actinomadura viridis</name>
    <dbReference type="NCBI Taxonomy" id="58110"/>
    <lineage>
        <taxon>Bacteria</taxon>
        <taxon>Bacillati</taxon>
        <taxon>Actinomycetota</taxon>
        <taxon>Actinomycetes</taxon>
        <taxon>Streptosporangiales</taxon>
        <taxon>Thermomonosporaceae</taxon>
        <taxon>Actinomadura</taxon>
    </lineage>
</organism>
<evidence type="ECO:0000256" key="2">
    <source>
        <dbReference type="SAM" id="MobiDB-lite"/>
    </source>
</evidence>
<evidence type="ECO:0000256" key="1">
    <source>
        <dbReference type="ARBA" id="ARBA00023239"/>
    </source>
</evidence>
<keyword evidence="4" id="KW-1185">Reference proteome</keyword>
<protein>
    <recommendedName>
        <fullName evidence="5">Terpene synthase</fullName>
    </recommendedName>
</protein>
<feature type="compositionally biased region" description="Low complexity" evidence="2">
    <location>
        <begin position="322"/>
        <end position="332"/>
    </location>
</feature>
<reference evidence="3" key="1">
    <citation type="submission" date="2020-11" db="EMBL/GenBank/DDBJ databases">
        <title>Sequencing the genomes of 1000 actinobacteria strains.</title>
        <authorList>
            <person name="Klenk H.-P."/>
        </authorList>
    </citation>
    <scope>NUCLEOTIDE SEQUENCE</scope>
    <source>
        <strain evidence="3">DSM 43175</strain>
    </source>
</reference>
<dbReference type="Gene3D" id="1.10.600.10">
    <property type="entry name" value="Farnesyl Diphosphate Synthase"/>
    <property type="match status" value="1"/>
</dbReference>
<comment type="caution">
    <text evidence="3">The sequence shown here is derived from an EMBL/GenBank/DDBJ whole genome shotgun (WGS) entry which is preliminary data.</text>
</comment>